<evidence type="ECO:0000313" key="3">
    <source>
        <dbReference type="Proteomes" id="UP001234495"/>
    </source>
</evidence>
<keyword evidence="1" id="KW-0732">Signal</keyword>
<dbReference type="EMBL" id="JAUSUD010000007">
    <property type="protein sequence ID" value="MDQ0230747.1"/>
    <property type="molecule type" value="Genomic_DNA"/>
</dbReference>
<dbReference type="InterPro" id="IPR050490">
    <property type="entry name" value="Bact_solute-bd_prot1"/>
</dbReference>
<dbReference type="PANTHER" id="PTHR43649:SF12">
    <property type="entry name" value="DIACETYLCHITOBIOSE BINDING PROTEIN DASA"/>
    <property type="match status" value="1"/>
</dbReference>
<comment type="caution">
    <text evidence="2">The sequence shown here is derived from an EMBL/GenBank/DDBJ whole genome shotgun (WGS) entry which is preliminary data.</text>
</comment>
<feature type="signal peptide" evidence="1">
    <location>
        <begin position="1"/>
        <end position="24"/>
    </location>
</feature>
<dbReference type="Proteomes" id="UP001234495">
    <property type="component" value="Unassembled WGS sequence"/>
</dbReference>
<dbReference type="RefSeq" id="WP_307340597.1">
    <property type="nucleotide sequence ID" value="NZ_JAUSUD010000007.1"/>
</dbReference>
<accession>A0ABT9ZET5</accession>
<dbReference type="CDD" id="cd13582">
    <property type="entry name" value="PBP2_AlgQ_like_3"/>
    <property type="match status" value="1"/>
</dbReference>
<reference evidence="2 3" key="1">
    <citation type="submission" date="2023-07" db="EMBL/GenBank/DDBJ databases">
        <title>Genomic Encyclopedia of Type Strains, Phase IV (KMG-IV): sequencing the most valuable type-strain genomes for metagenomic binning, comparative biology and taxonomic classification.</title>
        <authorList>
            <person name="Goeker M."/>
        </authorList>
    </citation>
    <scope>NUCLEOTIDE SEQUENCE [LARGE SCALE GENOMIC DNA]</scope>
    <source>
        <strain evidence="2 3">DSM 29005</strain>
    </source>
</reference>
<organism evidence="2 3">
    <name type="scientific">Metabacillus malikii</name>
    <dbReference type="NCBI Taxonomy" id="1504265"/>
    <lineage>
        <taxon>Bacteria</taxon>
        <taxon>Bacillati</taxon>
        <taxon>Bacillota</taxon>
        <taxon>Bacilli</taxon>
        <taxon>Bacillales</taxon>
        <taxon>Bacillaceae</taxon>
        <taxon>Metabacillus</taxon>
    </lineage>
</organism>
<evidence type="ECO:0000256" key="1">
    <source>
        <dbReference type="SAM" id="SignalP"/>
    </source>
</evidence>
<dbReference type="InterPro" id="IPR006059">
    <property type="entry name" value="SBP"/>
</dbReference>
<protein>
    <submittedName>
        <fullName evidence="2">Aldouronate transport system substrate-binding protein</fullName>
    </submittedName>
</protein>
<name>A0ABT9ZET5_9BACI</name>
<dbReference type="PANTHER" id="PTHR43649">
    <property type="entry name" value="ARABINOSE-BINDING PROTEIN-RELATED"/>
    <property type="match status" value="1"/>
</dbReference>
<evidence type="ECO:0000313" key="2">
    <source>
        <dbReference type="EMBL" id="MDQ0230747.1"/>
    </source>
</evidence>
<keyword evidence="3" id="KW-1185">Reference proteome</keyword>
<dbReference type="PROSITE" id="PS51257">
    <property type="entry name" value="PROKAR_LIPOPROTEIN"/>
    <property type="match status" value="1"/>
</dbReference>
<gene>
    <name evidence="2" type="ORF">J2S19_002003</name>
</gene>
<proteinExistence type="predicted"/>
<feature type="chain" id="PRO_5047100024" evidence="1">
    <location>
        <begin position="25"/>
        <end position="557"/>
    </location>
</feature>
<sequence length="557" mass="63243">MRKGNFKRATICMLLAFIMLVAGCSNNDKTSKNSSENEDGTVTLSLFSADPHSQWDNMESPVSKKIIEETGVTLNAEFDVSGGEQKIPLMAASGEYPDLILPKGNASTLVDAKAFLDLTDLIEEHAPNLKKVYGEYIDRLKWSEEDPSIYILPTTPVDQTYWVPGTGFMLQHEVVKELGYPEIRTVKDFENAIREYKEKHPTIDGQPTLGLSLLADDWRIQISTTNPAFLATGAPDDGEYYIDPETYEATMHYRRPEEKDYFKWLNHMNDEGLIDPESFVQKYDQYLAKISSGRVLGLIDADWDVAEAQRALREAGKQERMHGMYPVTLTEEYKHPNFQDTGYLGGWGIGISVDCEDPVRAIKFIDYLASEEGQILQNWGIEGEHYEVVDGKRVISEEEMEKRNNNANYVKETGIGVLKGFSPVYGDGVTDSTGQTYTIANPDQIKDAYTDVEKEVLQNYEVEMWKDLYPQKEEFPVKKWGAGFNIPVPSGSNLELINQKCFDIVKKRIPEAILAKPEDFDKVWDQFMKDLEKAGVEEAEKEYTELVKSRVELWEGK</sequence>
<dbReference type="Pfam" id="PF01547">
    <property type="entry name" value="SBP_bac_1"/>
    <property type="match status" value="1"/>
</dbReference>
<dbReference type="SUPFAM" id="SSF53850">
    <property type="entry name" value="Periplasmic binding protein-like II"/>
    <property type="match status" value="1"/>
</dbReference>
<dbReference type="Gene3D" id="3.40.190.10">
    <property type="entry name" value="Periplasmic binding protein-like II"/>
    <property type="match status" value="2"/>
</dbReference>